<reference evidence="5 6" key="1">
    <citation type="submission" date="2017-08" db="EMBL/GenBank/DDBJ databases">
        <title>Mesorhizobium wenxinae sp. nov., a novel rhizobial species isolated from root nodules of chickpea (Cicer arietinum L.).</title>
        <authorList>
            <person name="Zhang J."/>
        </authorList>
    </citation>
    <scope>NUCLEOTIDE SEQUENCE [LARGE SCALE GENOMIC DNA]</scope>
    <source>
        <strain evidence="6">WYCCWR 10019</strain>
    </source>
</reference>
<dbReference type="OrthoDB" id="9802263at2"/>
<evidence type="ECO:0000256" key="2">
    <source>
        <dbReference type="ARBA" id="ARBA00023125"/>
    </source>
</evidence>
<name>A0A271KR18_9HYPH</name>
<keyword evidence="2" id="KW-0238">DNA-binding</keyword>
<protein>
    <submittedName>
        <fullName evidence="5">AraC family transcriptional regulator</fullName>
    </submittedName>
</protein>
<accession>A0A271KR18</accession>
<dbReference type="SUPFAM" id="SSF46689">
    <property type="entry name" value="Homeodomain-like"/>
    <property type="match status" value="2"/>
</dbReference>
<comment type="caution">
    <text evidence="5">The sequence shown here is derived from an EMBL/GenBank/DDBJ whole genome shotgun (WGS) entry which is preliminary data.</text>
</comment>
<dbReference type="AlphaFoldDB" id="A0A271KR18"/>
<keyword evidence="6" id="KW-1185">Reference proteome</keyword>
<organism evidence="5 6">
    <name type="scientific">Mesorhizobium wenxiniae</name>
    <dbReference type="NCBI Taxonomy" id="2014805"/>
    <lineage>
        <taxon>Bacteria</taxon>
        <taxon>Pseudomonadati</taxon>
        <taxon>Pseudomonadota</taxon>
        <taxon>Alphaproteobacteria</taxon>
        <taxon>Hyphomicrobiales</taxon>
        <taxon>Phyllobacteriaceae</taxon>
        <taxon>Mesorhizobium</taxon>
    </lineage>
</organism>
<dbReference type="PANTHER" id="PTHR46796:SF7">
    <property type="entry name" value="ARAC FAMILY TRANSCRIPTIONAL REGULATOR"/>
    <property type="match status" value="1"/>
</dbReference>
<dbReference type="InterPro" id="IPR018060">
    <property type="entry name" value="HTH_AraC"/>
</dbReference>
<dbReference type="GO" id="GO:0043565">
    <property type="term" value="F:sequence-specific DNA binding"/>
    <property type="evidence" value="ECO:0007669"/>
    <property type="project" value="InterPro"/>
</dbReference>
<dbReference type="Pfam" id="PF12852">
    <property type="entry name" value="Cupin_6"/>
    <property type="match status" value="1"/>
</dbReference>
<dbReference type="PROSITE" id="PS01124">
    <property type="entry name" value="HTH_ARAC_FAMILY_2"/>
    <property type="match status" value="1"/>
</dbReference>
<dbReference type="SMART" id="SM00342">
    <property type="entry name" value="HTH_ARAC"/>
    <property type="match status" value="1"/>
</dbReference>
<dbReference type="SUPFAM" id="SSF51182">
    <property type="entry name" value="RmlC-like cupins"/>
    <property type="match status" value="1"/>
</dbReference>
<dbReference type="InterPro" id="IPR009057">
    <property type="entry name" value="Homeodomain-like_sf"/>
</dbReference>
<dbReference type="InterPro" id="IPR018062">
    <property type="entry name" value="HTH_AraC-typ_CS"/>
</dbReference>
<dbReference type="PROSITE" id="PS00041">
    <property type="entry name" value="HTH_ARAC_FAMILY_1"/>
    <property type="match status" value="1"/>
</dbReference>
<evidence type="ECO:0000313" key="5">
    <source>
        <dbReference type="EMBL" id="PAP97527.1"/>
    </source>
</evidence>
<dbReference type="EMBL" id="NPKH01000001">
    <property type="protein sequence ID" value="PAP97527.1"/>
    <property type="molecule type" value="Genomic_DNA"/>
</dbReference>
<keyword evidence="3" id="KW-0804">Transcription</keyword>
<dbReference type="InterPro" id="IPR050204">
    <property type="entry name" value="AraC_XylS_family_regulators"/>
</dbReference>
<dbReference type="GO" id="GO:0003700">
    <property type="term" value="F:DNA-binding transcription factor activity"/>
    <property type="evidence" value="ECO:0007669"/>
    <property type="project" value="InterPro"/>
</dbReference>
<dbReference type="PANTHER" id="PTHR46796">
    <property type="entry name" value="HTH-TYPE TRANSCRIPTIONAL ACTIVATOR RHAS-RELATED"/>
    <property type="match status" value="1"/>
</dbReference>
<evidence type="ECO:0000256" key="1">
    <source>
        <dbReference type="ARBA" id="ARBA00023015"/>
    </source>
</evidence>
<sequence>MDALLDICRTMHLTGAVFLEAEFTAPWCVTSQVAPEDCSPFMPPPVQLIAYHYVTAGRLLLQTEGHAPVPVQAGEIILMPRNDGHVLGSAANLRPVNAHFLIQPAGAGGMARIVYGGGGERTQILCGYLGTNTPNTAICGILPKMLKIGVEEGASGSWIESSFRFAAHQLAKGRIESSAVLARLAELLFVEAVRRYVKSLPPEANGWLAGLRDPAVGRALALLHSRMTHRWTTEELAQEIGLSRSAFAERFTSLIGEPPMRYLANWRMQVAAQRLKGSHEPIARIAFEVGYESEAAFNRAFRRAFDMPPMAWRKLQSGVNAVS</sequence>
<gene>
    <name evidence="5" type="ORF">CIT31_00020</name>
</gene>
<evidence type="ECO:0000256" key="3">
    <source>
        <dbReference type="ARBA" id="ARBA00023163"/>
    </source>
</evidence>
<dbReference type="InterPro" id="IPR011051">
    <property type="entry name" value="RmlC_Cupin_sf"/>
</dbReference>
<keyword evidence="1" id="KW-0805">Transcription regulation</keyword>
<feature type="domain" description="HTH araC/xylS-type" evidence="4">
    <location>
        <begin position="217"/>
        <end position="315"/>
    </location>
</feature>
<dbReference type="Gene3D" id="1.10.10.60">
    <property type="entry name" value="Homeodomain-like"/>
    <property type="match status" value="2"/>
</dbReference>
<dbReference type="Pfam" id="PF12833">
    <property type="entry name" value="HTH_18"/>
    <property type="match status" value="1"/>
</dbReference>
<dbReference type="InterPro" id="IPR032783">
    <property type="entry name" value="AraC_lig"/>
</dbReference>
<proteinExistence type="predicted"/>
<evidence type="ECO:0000313" key="6">
    <source>
        <dbReference type="Proteomes" id="UP000215931"/>
    </source>
</evidence>
<evidence type="ECO:0000259" key="4">
    <source>
        <dbReference type="PROSITE" id="PS01124"/>
    </source>
</evidence>
<dbReference type="Proteomes" id="UP000215931">
    <property type="component" value="Unassembled WGS sequence"/>
</dbReference>